<keyword evidence="1" id="KW-1133">Transmembrane helix</keyword>
<accession>A0A0H3YCK2</accession>
<sequence>MSDSTSIGLTTEVISIITFILVIAIFVLEVVSCITMLTLKAITLKKRLMFCQGCGKNASLVILPCKNKVCMECALEMRCPVCYEACLWCENPDGSLSSLALIKKERNKGRAARPERESDP</sequence>
<dbReference type="EMBL" id="KR870026">
    <property type="protein sequence ID" value="AKN10701.1"/>
    <property type="molecule type" value="Genomic_RNA"/>
</dbReference>
<evidence type="ECO:0000313" key="2">
    <source>
        <dbReference type="EMBL" id="AKN10701.1"/>
    </source>
</evidence>
<evidence type="ECO:0000256" key="1">
    <source>
        <dbReference type="SAM" id="Phobius"/>
    </source>
</evidence>
<organism evidence="2">
    <name type="scientific">Tavallinen suomalainen mies virus</name>
    <dbReference type="NCBI Taxonomy" id="1672384"/>
    <lineage>
        <taxon>Viruses</taxon>
        <taxon>Riboviria</taxon>
        <taxon>Orthornavirae</taxon>
        <taxon>Negarnaviricota</taxon>
        <taxon>Polyploviricotina</taxon>
        <taxon>Bunyaviricetes</taxon>
        <taxon>Hareavirales</taxon>
        <taxon>Arenaviridae</taxon>
        <taxon>Reptarenavirus</taxon>
        <taxon>Reptarenavirus commune</taxon>
    </lineage>
</organism>
<protein>
    <submittedName>
        <fullName evidence="2">Z protein</fullName>
    </submittedName>
</protein>
<name>A0A0H3YCK2_9VIRU</name>
<feature type="transmembrane region" description="Helical" evidence="1">
    <location>
        <begin position="13"/>
        <end position="39"/>
    </location>
</feature>
<reference evidence="2" key="1">
    <citation type="journal article" date="2015" name="J. Virol.">
        <title>Arenavirus Coinfections Are Common in Snakes with Boid Inclusion Body Disease.</title>
        <authorList>
            <person name="Hepojoki J."/>
            <person name="Salmenpera P."/>
            <person name="Sironen T."/>
            <person name="Hetzel U."/>
            <person name="Korzykov Y."/>
            <person name="Kipar A."/>
            <person name="Vapalahti O."/>
        </authorList>
    </citation>
    <scope>NUCLEOTIDE SEQUENCE</scope>
    <source>
        <strain evidence="2">TSMV-1</strain>
    </source>
</reference>
<keyword evidence="1" id="KW-0812">Transmembrane</keyword>
<proteinExistence type="predicted"/>
<keyword evidence="1" id="KW-0472">Membrane</keyword>